<keyword evidence="2" id="KW-1185">Reference proteome</keyword>
<dbReference type="RefSeq" id="WP_092343934.1">
    <property type="nucleotide sequence ID" value="NZ_FNQN01000001.1"/>
</dbReference>
<keyword evidence="1" id="KW-0282">Flagellum</keyword>
<dbReference type="InterPro" id="IPR013367">
    <property type="entry name" value="Flagellar_put"/>
</dbReference>
<proteinExistence type="predicted"/>
<keyword evidence="1" id="KW-0969">Cilium</keyword>
<gene>
    <name evidence="1" type="ORF">SAMN05660420_00052</name>
</gene>
<sequence>MTDRITIMPQPIAPTRPQNIARNNQTTTTKDVGRFDQLLQNKIAQGGVKFSKHATDRMQSRGINFSSNQMQRLESAVSQVSAKGGRESLVMLDNTALVVSVKNDTVVTVVDKEQLKNNVFTNIDSAVIA</sequence>
<keyword evidence="1" id="KW-0966">Cell projection</keyword>
<organism evidence="1 2">
    <name type="scientific">Desulfuromusa kysingii</name>
    <dbReference type="NCBI Taxonomy" id="37625"/>
    <lineage>
        <taxon>Bacteria</taxon>
        <taxon>Pseudomonadati</taxon>
        <taxon>Thermodesulfobacteriota</taxon>
        <taxon>Desulfuromonadia</taxon>
        <taxon>Desulfuromonadales</taxon>
        <taxon>Geopsychrobacteraceae</taxon>
        <taxon>Desulfuromusa</taxon>
    </lineage>
</organism>
<dbReference type="Proteomes" id="UP000199409">
    <property type="component" value="Unassembled WGS sequence"/>
</dbReference>
<reference evidence="1 2" key="1">
    <citation type="submission" date="2016-10" db="EMBL/GenBank/DDBJ databases">
        <authorList>
            <person name="de Groot N.N."/>
        </authorList>
    </citation>
    <scope>NUCLEOTIDE SEQUENCE [LARGE SCALE GENOMIC DNA]</scope>
    <source>
        <strain evidence="1 2">DSM 7343</strain>
    </source>
</reference>
<accession>A0A1H3VIY1</accession>
<dbReference type="Pfam" id="PF12611">
    <property type="entry name" value="Flagellar_put"/>
    <property type="match status" value="1"/>
</dbReference>
<evidence type="ECO:0000313" key="1">
    <source>
        <dbReference type="EMBL" id="SDZ74118.1"/>
    </source>
</evidence>
<dbReference type="NCBIfam" id="TIGR02530">
    <property type="entry name" value="flg_new"/>
    <property type="match status" value="1"/>
</dbReference>
<name>A0A1H3VIY1_9BACT</name>
<protein>
    <submittedName>
        <fullName evidence="1">Flagellar operon protein</fullName>
    </submittedName>
</protein>
<evidence type="ECO:0000313" key="2">
    <source>
        <dbReference type="Proteomes" id="UP000199409"/>
    </source>
</evidence>
<dbReference type="EMBL" id="FNQN01000001">
    <property type="protein sequence ID" value="SDZ74118.1"/>
    <property type="molecule type" value="Genomic_DNA"/>
</dbReference>
<dbReference type="AlphaFoldDB" id="A0A1H3VIY1"/>
<dbReference type="STRING" id="37625.SAMN05660420_00052"/>
<dbReference type="OrthoDB" id="165650at2"/>